<evidence type="ECO:0000256" key="1">
    <source>
        <dbReference type="ARBA" id="ARBA00022737"/>
    </source>
</evidence>
<dbReference type="InterPro" id="IPR036770">
    <property type="entry name" value="Ankyrin_rpt-contain_sf"/>
</dbReference>
<dbReference type="Pfam" id="PF12796">
    <property type="entry name" value="Ank_2"/>
    <property type="match status" value="1"/>
</dbReference>
<accession>A0A6A6I3Z0</accession>
<dbReference type="Gene3D" id="1.25.40.20">
    <property type="entry name" value="Ankyrin repeat-containing domain"/>
    <property type="match status" value="2"/>
</dbReference>
<feature type="non-terminal residue" evidence="4">
    <location>
        <position position="1"/>
    </location>
</feature>
<evidence type="ECO:0000313" key="5">
    <source>
        <dbReference type="Proteomes" id="UP000800094"/>
    </source>
</evidence>
<dbReference type="RefSeq" id="XP_033680239.1">
    <property type="nucleotide sequence ID" value="XM_033824038.1"/>
</dbReference>
<evidence type="ECO:0000313" key="4">
    <source>
        <dbReference type="EMBL" id="KAF2245235.1"/>
    </source>
</evidence>
<reference evidence="4" key="1">
    <citation type="journal article" date="2020" name="Stud. Mycol.">
        <title>101 Dothideomycetes genomes: a test case for predicting lifestyles and emergence of pathogens.</title>
        <authorList>
            <person name="Haridas S."/>
            <person name="Albert R."/>
            <person name="Binder M."/>
            <person name="Bloem J."/>
            <person name="Labutti K."/>
            <person name="Salamov A."/>
            <person name="Andreopoulos B."/>
            <person name="Baker S."/>
            <person name="Barry K."/>
            <person name="Bills G."/>
            <person name="Bluhm B."/>
            <person name="Cannon C."/>
            <person name="Castanera R."/>
            <person name="Culley D."/>
            <person name="Daum C."/>
            <person name="Ezra D."/>
            <person name="Gonzalez J."/>
            <person name="Henrissat B."/>
            <person name="Kuo A."/>
            <person name="Liang C."/>
            <person name="Lipzen A."/>
            <person name="Lutzoni F."/>
            <person name="Magnuson J."/>
            <person name="Mondo S."/>
            <person name="Nolan M."/>
            <person name="Ohm R."/>
            <person name="Pangilinan J."/>
            <person name="Park H.-J."/>
            <person name="Ramirez L."/>
            <person name="Alfaro M."/>
            <person name="Sun H."/>
            <person name="Tritt A."/>
            <person name="Yoshinaga Y."/>
            <person name="Zwiers L.-H."/>
            <person name="Turgeon B."/>
            <person name="Goodwin S."/>
            <person name="Spatafora J."/>
            <person name="Crous P."/>
            <person name="Grigoriev I."/>
        </authorList>
    </citation>
    <scope>NUCLEOTIDE SEQUENCE</scope>
    <source>
        <strain evidence="4">CBS 122368</strain>
    </source>
</reference>
<organism evidence="4 5">
    <name type="scientific">Trematosphaeria pertusa</name>
    <dbReference type="NCBI Taxonomy" id="390896"/>
    <lineage>
        <taxon>Eukaryota</taxon>
        <taxon>Fungi</taxon>
        <taxon>Dikarya</taxon>
        <taxon>Ascomycota</taxon>
        <taxon>Pezizomycotina</taxon>
        <taxon>Dothideomycetes</taxon>
        <taxon>Pleosporomycetidae</taxon>
        <taxon>Pleosporales</taxon>
        <taxon>Massarineae</taxon>
        <taxon>Trematosphaeriaceae</taxon>
        <taxon>Trematosphaeria</taxon>
    </lineage>
</organism>
<dbReference type="OrthoDB" id="5431422at2759"/>
<evidence type="ECO:0000256" key="2">
    <source>
        <dbReference type="ARBA" id="ARBA00023043"/>
    </source>
</evidence>
<dbReference type="GeneID" id="54577368"/>
<gene>
    <name evidence="4" type="ORF">BU26DRAFT_433629</name>
</gene>
<dbReference type="PROSITE" id="PS50088">
    <property type="entry name" value="ANK_REPEAT"/>
    <property type="match status" value="1"/>
</dbReference>
<keyword evidence="2 3" id="KW-0040">ANK repeat</keyword>
<dbReference type="InterPro" id="IPR002110">
    <property type="entry name" value="Ankyrin_rpt"/>
</dbReference>
<feature type="repeat" description="ANK" evidence="3">
    <location>
        <begin position="3"/>
        <end position="35"/>
    </location>
</feature>
<dbReference type="SMART" id="SM00248">
    <property type="entry name" value="ANK"/>
    <property type="match status" value="5"/>
</dbReference>
<sequence length="257" mass="27415">DAMGRTALDWATALAQLSDMKLLIDRGSPLNTMDVSGRTTVLHAVDSHNDDALRIVLEAGANPNPEVPKGLFRSSPLTAASFGGLLGMVKLLIKFGAKVDACNPEGRTALLTVASMQNVECADILLTYSADPGYISSNGQSPLTMAMIYNNHAVLKLFIDRCDTSRLKGVQLLFILAESADAETMSILASSDLLKYRLWNGDEFAAGREVLRSRIDYDEELGNAYEELFSITRASQEAAPAADGADSGLSGSVPVSV</sequence>
<dbReference type="SUPFAM" id="SSF48403">
    <property type="entry name" value="Ankyrin repeat"/>
    <property type="match status" value="1"/>
</dbReference>
<dbReference type="EMBL" id="ML987201">
    <property type="protein sequence ID" value="KAF2245235.1"/>
    <property type="molecule type" value="Genomic_DNA"/>
</dbReference>
<proteinExistence type="predicted"/>
<evidence type="ECO:0000256" key="3">
    <source>
        <dbReference type="PROSITE-ProRule" id="PRU00023"/>
    </source>
</evidence>
<keyword evidence="5" id="KW-1185">Reference proteome</keyword>
<keyword evidence="1" id="KW-0677">Repeat</keyword>
<dbReference type="Proteomes" id="UP000800094">
    <property type="component" value="Unassembled WGS sequence"/>
</dbReference>
<name>A0A6A6I3Z0_9PLEO</name>
<dbReference type="PANTHER" id="PTHR24198">
    <property type="entry name" value="ANKYRIN REPEAT AND PROTEIN KINASE DOMAIN-CONTAINING PROTEIN"/>
    <property type="match status" value="1"/>
</dbReference>
<dbReference type="AlphaFoldDB" id="A0A6A6I3Z0"/>
<dbReference type="PANTHER" id="PTHR24198:SF165">
    <property type="entry name" value="ANKYRIN REPEAT-CONTAINING PROTEIN-RELATED"/>
    <property type="match status" value="1"/>
</dbReference>
<protein>
    <submittedName>
        <fullName evidence="4">Ankyrin</fullName>
    </submittedName>
</protein>